<dbReference type="OrthoDB" id="1524092at2"/>
<dbReference type="GO" id="GO:0006935">
    <property type="term" value="P:chemotaxis"/>
    <property type="evidence" value="ECO:0007669"/>
    <property type="project" value="UniProtKB-UniRule"/>
</dbReference>
<keyword evidence="7" id="KW-1185">Reference proteome</keyword>
<keyword evidence="4" id="KW-0145">Chemotaxis</keyword>
<evidence type="ECO:0000256" key="1">
    <source>
        <dbReference type="ARBA" id="ARBA00022801"/>
    </source>
</evidence>
<comment type="catalytic activity">
    <reaction evidence="3">
        <text>[protein]-L-glutamate 5-O-methyl ester + H2O = L-glutamyl-[protein] + methanol + H(+)</text>
        <dbReference type="Rhea" id="RHEA:23236"/>
        <dbReference type="Rhea" id="RHEA-COMP:10208"/>
        <dbReference type="Rhea" id="RHEA-COMP:10311"/>
        <dbReference type="ChEBI" id="CHEBI:15377"/>
        <dbReference type="ChEBI" id="CHEBI:15378"/>
        <dbReference type="ChEBI" id="CHEBI:17790"/>
        <dbReference type="ChEBI" id="CHEBI:29973"/>
        <dbReference type="ChEBI" id="CHEBI:82795"/>
        <dbReference type="EC" id="3.1.1.61"/>
    </reaction>
</comment>
<dbReference type="SUPFAM" id="SSF52738">
    <property type="entry name" value="Methylesterase CheB, C-terminal domain"/>
    <property type="match status" value="1"/>
</dbReference>
<gene>
    <name evidence="6" type="ORF">SAMN05421788_103380</name>
</gene>
<dbReference type="GO" id="GO:0005737">
    <property type="term" value="C:cytoplasm"/>
    <property type="evidence" value="ECO:0007669"/>
    <property type="project" value="InterPro"/>
</dbReference>
<organism evidence="6 7">
    <name type="scientific">Filimonas lacunae</name>
    <dbReference type="NCBI Taxonomy" id="477680"/>
    <lineage>
        <taxon>Bacteria</taxon>
        <taxon>Pseudomonadati</taxon>
        <taxon>Bacteroidota</taxon>
        <taxon>Chitinophagia</taxon>
        <taxon>Chitinophagales</taxon>
        <taxon>Chitinophagaceae</taxon>
        <taxon>Filimonas</taxon>
    </lineage>
</organism>
<dbReference type="PANTHER" id="PTHR42872:SF3">
    <property type="entry name" value="PROTEIN-GLUTAMATE METHYLESTERASE_PROTEIN-GLUTAMINE GLUTAMINASE 1"/>
    <property type="match status" value="1"/>
</dbReference>
<feature type="domain" description="CheB-type methylesterase" evidence="5">
    <location>
        <begin position="2"/>
        <end position="170"/>
    </location>
</feature>
<evidence type="ECO:0000259" key="5">
    <source>
        <dbReference type="PROSITE" id="PS50122"/>
    </source>
</evidence>
<feature type="active site" evidence="4">
    <location>
        <position position="41"/>
    </location>
</feature>
<dbReference type="RefSeq" id="WP_076379353.1">
    <property type="nucleotide sequence ID" value="NZ_AP017422.1"/>
</dbReference>
<evidence type="ECO:0000256" key="4">
    <source>
        <dbReference type="PROSITE-ProRule" id="PRU00050"/>
    </source>
</evidence>
<dbReference type="PROSITE" id="PS50122">
    <property type="entry name" value="CHEB"/>
    <property type="match status" value="1"/>
</dbReference>
<dbReference type="GO" id="GO:0000156">
    <property type="term" value="F:phosphorelay response regulator activity"/>
    <property type="evidence" value="ECO:0007669"/>
    <property type="project" value="InterPro"/>
</dbReference>
<keyword evidence="1 4" id="KW-0378">Hydrolase</keyword>
<dbReference type="AlphaFoldDB" id="A0A173MKW8"/>
<evidence type="ECO:0000313" key="7">
    <source>
        <dbReference type="Proteomes" id="UP000186917"/>
    </source>
</evidence>
<dbReference type="InterPro" id="IPR035909">
    <property type="entry name" value="CheB_C"/>
</dbReference>
<dbReference type="PANTHER" id="PTHR42872">
    <property type="entry name" value="PROTEIN-GLUTAMATE METHYLESTERASE/PROTEIN-GLUTAMINE GLUTAMINASE"/>
    <property type="match status" value="1"/>
</dbReference>
<evidence type="ECO:0000256" key="3">
    <source>
        <dbReference type="ARBA" id="ARBA00048267"/>
    </source>
</evidence>
<dbReference type="Gene3D" id="3.40.50.180">
    <property type="entry name" value="Methylesterase CheB, C-terminal domain"/>
    <property type="match status" value="1"/>
</dbReference>
<accession>A0A173MKW8</accession>
<reference evidence="7" key="1">
    <citation type="submission" date="2017-01" db="EMBL/GenBank/DDBJ databases">
        <authorList>
            <person name="Varghese N."/>
            <person name="Submissions S."/>
        </authorList>
    </citation>
    <scope>NUCLEOTIDE SEQUENCE [LARGE SCALE GENOMIC DNA]</scope>
    <source>
        <strain evidence="7">DSM 21054</strain>
    </source>
</reference>
<feature type="active site" evidence="4">
    <location>
        <position position="135"/>
    </location>
</feature>
<dbReference type="EC" id="3.1.1.61" evidence="2"/>
<dbReference type="EMBL" id="FTOR01000003">
    <property type="protein sequence ID" value="SIT08461.1"/>
    <property type="molecule type" value="Genomic_DNA"/>
</dbReference>
<proteinExistence type="predicted"/>
<feature type="active site" evidence="4">
    <location>
        <position position="14"/>
    </location>
</feature>
<evidence type="ECO:0000313" key="6">
    <source>
        <dbReference type="EMBL" id="SIT08461.1"/>
    </source>
</evidence>
<name>A0A173MKW8_9BACT</name>
<dbReference type="Proteomes" id="UP000186917">
    <property type="component" value="Unassembled WGS sequence"/>
</dbReference>
<dbReference type="InterPro" id="IPR000673">
    <property type="entry name" value="Sig_transdc_resp-reg_Me-estase"/>
</dbReference>
<dbReference type="GO" id="GO:0008984">
    <property type="term" value="F:protein-glutamate methylesterase activity"/>
    <property type="evidence" value="ECO:0007669"/>
    <property type="project" value="UniProtKB-EC"/>
</dbReference>
<protein>
    <recommendedName>
        <fullName evidence="2">protein-glutamate methylesterase</fullName>
        <ecNumber evidence="2">3.1.1.61</ecNumber>
    </recommendedName>
</protein>
<sequence>MHKSVQHMVLIGGSAGSVSVIMSLIEQLPPDFIHPIVIVLHRLKNVSSELDKILMGLHKHKRVREPEDKDIIRNKHIYLAPQNYHLLIEPDKTFSLDYSEPVHFSRPSIDVTFESAARVFGGNLTAILLSGANQDGAAGLQMIQQQGGQVVVQDPKTAEYPTMPLAAIEIIPEVLILQPSGLPLFFENLLRTK</sequence>
<dbReference type="STRING" id="477680.SAMN05421788_103380"/>
<dbReference type="KEGG" id="fln:FLA_4074"/>
<dbReference type="CDD" id="cd16433">
    <property type="entry name" value="CheB"/>
    <property type="match status" value="1"/>
</dbReference>
<dbReference type="Pfam" id="PF01339">
    <property type="entry name" value="CheB_methylest"/>
    <property type="match status" value="1"/>
</dbReference>
<evidence type="ECO:0000256" key="2">
    <source>
        <dbReference type="ARBA" id="ARBA00039140"/>
    </source>
</evidence>